<dbReference type="Proteomes" id="UP000027644">
    <property type="component" value="Unassembled WGS sequence"/>
</dbReference>
<dbReference type="Pfam" id="PF03364">
    <property type="entry name" value="Polyketide_cyc"/>
    <property type="match status" value="1"/>
</dbReference>
<keyword evidence="2" id="KW-0812">Transmembrane</keyword>
<name>A0A074VE72_9NEIS</name>
<evidence type="ECO:0000256" key="2">
    <source>
        <dbReference type="SAM" id="Phobius"/>
    </source>
</evidence>
<sequence>MMKTVEKSVLVLHSAEHIFDLVNTVEDYPKFLPWCNRTDILKRDEQSLEAVLYMDYMKIRQSFATRNINQRPNKIQMSLLNGPFRKLEGTWQFTPIDDLGCKIDFRLEYEFSNAVLSALIGPVFNIIATTLVDAFIKEADRRYDD</sequence>
<keyword evidence="2" id="KW-0472">Membrane</keyword>
<protein>
    <submittedName>
        <fullName evidence="4">Oligoketide cyclase/lipid transport protein</fullName>
    </submittedName>
</protein>
<dbReference type="InterPro" id="IPR044996">
    <property type="entry name" value="COQ10-like"/>
</dbReference>
<organism evidence="4 5">
    <name type="scientific">Snodgrassella alvi SCGC AB-598-J21</name>
    <dbReference type="NCBI Taxonomy" id="1385367"/>
    <lineage>
        <taxon>Bacteria</taxon>
        <taxon>Pseudomonadati</taxon>
        <taxon>Pseudomonadota</taxon>
        <taxon>Betaproteobacteria</taxon>
        <taxon>Neisseriales</taxon>
        <taxon>Neisseriaceae</taxon>
        <taxon>Snodgrassella</taxon>
    </lineage>
</organism>
<dbReference type="InterPro" id="IPR023393">
    <property type="entry name" value="START-like_dom_sf"/>
</dbReference>
<feature type="transmembrane region" description="Helical" evidence="2">
    <location>
        <begin position="114"/>
        <end position="136"/>
    </location>
</feature>
<dbReference type="CDD" id="cd07813">
    <property type="entry name" value="COQ10p_like"/>
    <property type="match status" value="1"/>
</dbReference>
<evidence type="ECO:0000313" key="4">
    <source>
        <dbReference type="EMBL" id="KEQ00790.1"/>
    </source>
</evidence>
<dbReference type="GO" id="GO:0045333">
    <property type="term" value="P:cellular respiration"/>
    <property type="evidence" value="ECO:0007669"/>
    <property type="project" value="InterPro"/>
</dbReference>
<reference evidence="4 5" key="1">
    <citation type="journal article" date="2014" name="PLoS Genet.">
        <title>Hidden diversity in honey bee gut symbionts detected by single-cell genomics.</title>
        <authorList>
            <person name="Engel P."/>
            <person name="Stepanauskas R."/>
            <person name="Moran N."/>
        </authorList>
    </citation>
    <scope>NUCLEOTIDE SEQUENCE [LARGE SCALE GENOMIC DNA]</scope>
    <source>
        <strain evidence="4 5">SCGC AB-598-J21</strain>
    </source>
</reference>
<dbReference type="PANTHER" id="PTHR12901">
    <property type="entry name" value="SPERM PROTEIN HOMOLOG"/>
    <property type="match status" value="1"/>
</dbReference>
<dbReference type="GO" id="GO:0048039">
    <property type="term" value="F:ubiquinone binding"/>
    <property type="evidence" value="ECO:0007669"/>
    <property type="project" value="InterPro"/>
</dbReference>
<dbReference type="EMBL" id="AVQL01000445">
    <property type="protein sequence ID" value="KEQ00790.1"/>
    <property type="molecule type" value="Genomic_DNA"/>
</dbReference>
<evidence type="ECO:0000256" key="1">
    <source>
        <dbReference type="ARBA" id="ARBA00008918"/>
    </source>
</evidence>
<accession>A0A074VE72</accession>
<gene>
    <name evidence="4" type="ORF">SASC598J21_014780</name>
</gene>
<comment type="caution">
    <text evidence="4">The sequence shown here is derived from an EMBL/GenBank/DDBJ whole genome shotgun (WGS) entry which is preliminary data.</text>
</comment>
<dbReference type="PANTHER" id="PTHR12901:SF10">
    <property type="entry name" value="COENZYME Q-BINDING PROTEIN COQ10, MITOCHONDRIAL"/>
    <property type="match status" value="1"/>
</dbReference>
<dbReference type="AlphaFoldDB" id="A0A074VE72"/>
<dbReference type="SUPFAM" id="SSF55961">
    <property type="entry name" value="Bet v1-like"/>
    <property type="match status" value="1"/>
</dbReference>
<proteinExistence type="inferred from homology"/>
<keyword evidence="2" id="KW-1133">Transmembrane helix</keyword>
<evidence type="ECO:0000313" key="5">
    <source>
        <dbReference type="Proteomes" id="UP000027644"/>
    </source>
</evidence>
<dbReference type="Gene3D" id="3.30.530.20">
    <property type="match status" value="1"/>
</dbReference>
<dbReference type="InterPro" id="IPR005031">
    <property type="entry name" value="COQ10_START"/>
</dbReference>
<evidence type="ECO:0000259" key="3">
    <source>
        <dbReference type="Pfam" id="PF03364"/>
    </source>
</evidence>
<feature type="domain" description="Coenzyme Q-binding protein COQ10 START" evidence="3">
    <location>
        <begin position="13"/>
        <end position="135"/>
    </location>
</feature>
<comment type="similarity">
    <text evidence="1">Belongs to the ribosome association toxin RatA family.</text>
</comment>